<dbReference type="Proteomes" id="UP000674318">
    <property type="component" value="Unassembled WGS sequence"/>
</dbReference>
<feature type="compositionally biased region" description="Basic residues" evidence="2">
    <location>
        <begin position="1794"/>
        <end position="1803"/>
    </location>
</feature>
<feature type="region of interest" description="Disordered" evidence="2">
    <location>
        <begin position="18"/>
        <end position="70"/>
    </location>
</feature>
<dbReference type="GeneID" id="94287897"/>
<dbReference type="RefSeq" id="XP_067753977.1">
    <property type="nucleotide sequence ID" value="XM_067897820.1"/>
</dbReference>
<evidence type="ECO:0000313" key="4">
    <source>
        <dbReference type="Proteomes" id="UP000674318"/>
    </source>
</evidence>
<proteinExistence type="predicted"/>
<dbReference type="EMBL" id="JAFJZO010000034">
    <property type="protein sequence ID" value="KAG5493942.1"/>
    <property type="molecule type" value="Genomic_DNA"/>
</dbReference>
<dbReference type="OrthoDB" id="263506at2759"/>
<gene>
    <name evidence="3" type="ORF">JKF63_01774</name>
</gene>
<feature type="coiled-coil region" evidence="1">
    <location>
        <begin position="383"/>
        <end position="513"/>
    </location>
</feature>
<accession>A0A836L1N4</accession>
<feature type="compositionally biased region" description="Polar residues" evidence="2">
    <location>
        <begin position="830"/>
        <end position="847"/>
    </location>
</feature>
<feature type="region of interest" description="Disordered" evidence="2">
    <location>
        <begin position="1714"/>
        <end position="1755"/>
    </location>
</feature>
<organism evidence="3 4">
    <name type="scientific">Porcisia hertigi</name>
    <dbReference type="NCBI Taxonomy" id="2761500"/>
    <lineage>
        <taxon>Eukaryota</taxon>
        <taxon>Discoba</taxon>
        <taxon>Euglenozoa</taxon>
        <taxon>Kinetoplastea</taxon>
        <taxon>Metakinetoplastina</taxon>
        <taxon>Trypanosomatida</taxon>
        <taxon>Trypanosomatidae</taxon>
        <taxon>Leishmaniinae</taxon>
        <taxon>Porcisia</taxon>
    </lineage>
</organism>
<feature type="region of interest" description="Disordered" evidence="2">
    <location>
        <begin position="1092"/>
        <end position="1155"/>
    </location>
</feature>
<feature type="compositionally biased region" description="Polar residues" evidence="2">
    <location>
        <begin position="56"/>
        <end position="69"/>
    </location>
</feature>
<feature type="region of interest" description="Disordered" evidence="2">
    <location>
        <begin position="822"/>
        <end position="853"/>
    </location>
</feature>
<feature type="compositionally biased region" description="Acidic residues" evidence="2">
    <location>
        <begin position="1092"/>
        <end position="1103"/>
    </location>
</feature>
<evidence type="ECO:0000313" key="3">
    <source>
        <dbReference type="EMBL" id="KAG5493942.1"/>
    </source>
</evidence>
<protein>
    <submittedName>
        <fullName evidence="3">Uncharacterized protein</fullName>
    </submittedName>
</protein>
<keyword evidence="1" id="KW-0175">Coiled coil</keyword>
<reference evidence="3 4" key="1">
    <citation type="submission" date="2021-02" db="EMBL/GenBank/DDBJ databases">
        <title>Porcisia hertigi Genome sequencing and assembly.</title>
        <authorList>
            <person name="Almutairi H."/>
            <person name="Gatherer D."/>
        </authorList>
    </citation>
    <scope>NUCLEOTIDE SEQUENCE [LARGE SCALE GENOMIC DNA]</scope>
    <source>
        <strain evidence="3 4">C119</strain>
    </source>
</reference>
<dbReference type="KEGG" id="phet:94287897"/>
<comment type="caution">
    <text evidence="3">The sequence shown here is derived from an EMBL/GenBank/DDBJ whole genome shotgun (WGS) entry which is preliminary data.</text>
</comment>
<sequence>MYTSEAFRKKIRTNAPVTATPRLLGHSLNPQSALPPLNENSGPSVTSLPLHRGDPSYNSLQSPRSSSHFPITPHTALMSLPSDGVERTRHIVMDPLAALRRCLQYVCSHPEVYGDDVRGLLDREVMHVVRLKASELSLTHGERPLFVDSLECATVRKAARRLQRAPALPPSTVIPPSSPPTNGILPGTVFAGDLFGYGSISFLPATSIDFNALLRDSRSDGAEAIHGEDSYRGDQGGGFSCAFSRPASVLGDTLPRDEEIQWGGTLPPSSLSPKWRDLGTPFSDAEMQNEARGNVGAAKDIATDSDGVHHYRTRHASASLPRGGDASGWHDRLKTLGPAKVLGSHDYTPKDQTVALANAFCAADSGVVVDQQGYEVTYLRTQLQQLEAAFNSKCVRMHELERENQHLADEMKTLERARVEWAAQNHSMKGQLEVLRRELDGWKDRANDAVAAVTMQNKRHNQHAKQIANSQLSEAKVEISRLNQLWRETERALQEARRSFENTEREAVAAHNHLADVFHYLERLERRVARRDAYVSLCHRRQQSLEEKYEKLRWAYEELSTLEGRYSYVDYILTTKPLWTVYMFVRLAQRLGDYVALENPAEVQQRLLLMAGEPDAPNVLSETALATLESMKPLYGLMFSRTPHGGRLVAELYDVRLVFCTIVDEATAEINRRGRLKQTCTNLHGSVGCRVVRWYERYSIDYLRAQDSDPDNGDMNRKFVPLLTLASVLLPLRSRTGSVLIQPTPLEGASSPGRESTAAVGEQAATSEEECVHTLLSTIPNKHRYDEATIRFVLRSFWKERLGAFSRQMSVRLTGVQTQWELENTRHSETGGQDNFSDSARPSTAGSFSPPGDAKNLDDDDAIVIQSFLAALVDFSTRFSVQCAGSATAETVKTTYTPSKATLLSVRGVLTGGTHFMRPGGRGVPSVLSPKKKATSDSVWDCGRVFFATVLQPVRTALPKDAQVSPSTDLPTPEEVTILAEDAREILAALYYYTLEYKDVDSEFRLFYLVAHQLIPEMVAVNFFAGLEAFQRECAALLESRLQRLLSGSQSAVTGTSASQPFSSPAVPKEVEDPLTALTRVVDVMDEALLDGEEEDIEPDSDGDGYGTILPLHPKVEAQPRPSTASPASEGQPLEEKKKDDASVGETKSEDRAVTQRARELRLLHNVRSYLRQRRPSMQGEEANNHDSFDAEAGGSDAQLNGIVKTSAGSRLPVSPFCTEVSEWTALEEKVVNSIGPHTALLDAFRLHCGEQRKRGVVARKGRRVKTEKELDYLRTRRAQRARRHERTKHLSATRGLLSIEDVLTLVERHCLATYAVSCCGTPRFSLVRSFFNRGGDTVPDAPPEIDPYAIVGHLPLTGVHLQRLRFALSLDQPSNLLRPSALFAVDPVTKSNSHFYDAYLTIVLDVFQQQQSFLMHSVLRSCAARHEEYAAEGSEECDGGIPISWLKKGLTAAFSSIRGTPLHAHAVLDHLVQYDELLRLEDDVRLEQFTDAPLFLNVPPSSGQRSSTVDEDSSTLELAEAVGNVPVARRESWNLHEEADSCSLLHLAFAIRMSYIIWGEVSAPTAEAFVSRVVKYPVPVSCCDVTPGHTKLAMSLPPVDKDATVVTELPEWDIFDQVTRQQYTEALWRLQNGHSGAANPLRRMLSVQQAEVQPPLSMLSSYTVASAAIDGPPAIFDADALYPDVKNVWTTKKVLSDGQRFMQAVIQAAQAAADAAKGTPTVSKGKKSRPTPLARKALGNKQTDGSDDDGAKEEQRLPDYGLLSLVRALGFAVPSSTDFLGHGAATATSRNSRNTKKTKRSPAAKNGLVSEMAVSAALQEAYSEKLIVQLQDFAARVAALLSPVHCSSPVGVLEVADAGVNVEELPLTIRAQGRLSCSGLTAEMTSNMSRHSSSHSVSHEKDSRVWIGDAVESVHTVPAAPVPTWVPLFSRPASVVKHSSAPAPTGPSLDVSKLYAICAALSMT</sequence>
<feature type="compositionally biased region" description="Polar residues" evidence="2">
    <location>
        <begin position="28"/>
        <end position="47"/>
    </location>
</feature>
<keyword evidence="4" id="KW-1185">Reference proteome</keyword>
<name>A0A836L1N4_9TRYP</name>
<evidence type="ECO:0000256" key="1">
    <source>
        <dbReference type="SAM" id="Coils"/>
    </source>
</evidence>
<evidence type="ECO:0000256" key="2">
    <source>
        <dbReference type="SAM" id="MobiDB-lite"/>
    </source>
</evidence>
<feature type="region of interest" description="Disordered" evidence="2">
    <location>
        <begin position="1783"/>
        <end position="1805"/>
    </location>
</feature>
<feature type="compositionally biased region" description="Basic and acidic residues" evidence="2">
    <location>
        <begin position="1134"/>
        <end position="1155"/>
    </location>
</feature>